<dbReference type="PANTHER" id="PTHR11746">
    <property type="entry name" value="O-METHYLTRANSFERASE"/>
    <property type="match status" value="1"/>
</dbReference>
<organism evidence="7">
    <name type="scientific">Dysosma versipellis</name>
    <dbReference type="NCBI Taxonomy" id="93611"/>
    <lineage>
        <taxon>Eukaryota</taxon>
        <taxon>Viridiplantae</taxon>
        <taxon>Streptophyta</taxon>
        <taxon>Embryophyta</taxon>
        <taxon>Tracheophyta</taxon>
        <taxon>Spermatophyta</taxon>
        <taxon>Magnoliopsida</taxon>
        <taxon>Ranunculales</taxon>
        <taxon>Berberidaceae</taxon>
        <taxon>Podophylloideae</taxon>
        <taxon>Podophylleae</taxon>
        <taxon>Dysosma</taxon>
    </lineage>
</organism>
<evidence type="ECO:0000256" key="1">
    <source>
        <dbReference type="ARBA" id="ARBA00022603"/>
    </source>
</evidence>
<dbReference type="SUPFAM" id="SSF46785">
    <property type="entry name" value="Winged helix' DNA-binding domain"/>
    <property type="match status" value="1"/>
</dbReference>
<protein>
    <submittedName>
        <fullName evidence="7">Flavonol 3-O-methyltransferase</fullName>
    </submittedName>
</protein>
<sequence length="360" mass="40298">MPSNQNHKTTMNGHKDIVLAMEVMNSLAFPMTMRAIVDLEVLDIIAKAGERAQLSTSEIAAQLATKNPEAADMLDRMMRLLACHSILNCSISIREDGKVERLYGLEPVCKYYVKDKNGSSFAPCLALMQHPDLVQSWYHLKDAVLEGGVPFERAYGMQVFDYFNKKPDLIELFHKFQFVYEASTDIFEVYTGFNSLKEVVDVGGGLGATISAITAKYPNIKGINFDLPQVIEHAPSYPGVKHIGGDMFVSVPKGENIFMKFVLHNWDDQRCLALLKNCYEALSDHGKVIVVDSILPLIPKDDAVSRVLCQEDIYMMSQTTGGKERTEKEFEALAVGAGFACFKMVCSTNIYWIMEFCKKV</sequence>
<dbReference type="InterPro" id="IPR016461">
    <property type="entry name" value="COMT-like"/>
</dbReference>
<keyword evidence="3" id="KW-0949">S-adenosyl-L-methionine</keyword>
<dbReference type="Gene3D" id="3.40.50.150">
    <property type="entry name" value="Vaccinia Virus protein VP39"/>
    <property type="match status" value="1"/>
</dbReference>
<dbReference type="InterPro" id="IPR029063">
    <property type="entry name" value="SAM-dependent_MTases_sf"/>
</dbReference>
<dbReference type="Gene3D" id="1.10.10.10">
    <property type="entry name" value="Winged helix-like DNA-binding domain superfamily/Winged helix DNA-binding domain"/>
    <property type="match status" value="1"/>
</dbReference>
<dbReference type="Pfam" id="PF00891">
    <property type="entry name" value="Methyltransf_2"/>
    <property type="match status" value="1"/>
</dbReference>
<accession>A0A0E3JBM3</accession>
<dbReference type="AlphaFoldDB" id="A0A0E3JBM3"/>
<dbReference type="PIRSF" id="PIRSF005739">
    <property type="entry name" value="O-mtase"/>
    <property type="match status" value="1"/>
</dbReference>
<dbReference type="InterPro" id="IPR036388">
    <property type="entry name" value="WH-like_DNA-bd_sf"/>
</dbReference>
<feature type="domain" description="O-methyltransferase C-terminal" evidence="5">
    <location>
        <begin position="137"/>
        <end position="340"/>
    </location>
</feature>
<feature type="active site" description="Proton acceptor" evidence="4">
    <location>
        <position position="264"/>
    </location>
</feature>
<evidence type="ECO:0000256" key="2">
    <source>
        <dbReference type="ARBA" id="ARBA00022679"/>
    </source>
</evidence>
<keyword evidence="2 7" id="KW-0808">Transferase</keyword>
<dbReference type="InterPro" id="IPR036390">
    <property type="entry name" value="WH_DNA-bd_sf"/>
</dbReference>
<dbReference type="GO" id="GO:0032259">
    <property type="term" value="P:methylation"/>
    <property type="evidence" value="ECO:0007669"/>
    <property type="project" value="UniProtKB-KW"/>
</dbReference>
<proteinExistence type="evidence at transcript level"/>
<reference evidence="7" key="1">
    <citation type="submission" date="2014-04" db="EMBL/GenBank/DDBJ databases">
        <title>Molecular cloning and characterization of related functional genes involved in callus cell of Dysosma versipellis.</title>
        <authorList>
            <person name="Zou J."/>
            <person name="Chen R."/>
            <person name="Shen Y."/>
            <person name="Duan R."/>
            <person name="Li J."/>
            <person name="Dai J."/>
        </authorList>
    </citation>
    <scope>NUCLEOTIDE SEQUENCE</scope>
</reference>
<dbReference type="GO" id="GO:0008171">
    <property type="term" value="F:O-methyltransferase activity"/>
    <property type="evidence" value="ECO:0007669"/>
    <property type="project" value="InterPro"/>
</dbReference>
<evidence type="ECO:0000313" key="7">
    <source>
        <dbReference type="EMBL" id="AJP60198.1"/>
    </source>
</evidence>
<dbReference type="SUPFAM" id="SSF53335">
    <property type="entry name" value="S-adenosyl-L-methionine-dependent methyltransferases"/>
    <property type="match status" value="1"/>
</dbReference>
<keyword evidence="1 7" id="KW-0489">Methyltransferase</keyword>
<dbReference type="Pfam" id="PF08100">
    <property type="entry name" value="Dimerisation"/>
    <property type="match status" value="1"/>
</dbReference>
<dbReference type="GO" id="GO:0046983">
    <property type="term" value="F:protein dimerization activity"/>
    <property type="evidence" value="ECO:0007669"/>
    <property type="project" value="InterPro"/>
</dbReference>
<dbReference type="InterPro" id="IPR001077">
    <property type="entry name" value="COMT_C"/>
</dbReference>
<feature type="domain" description="O-methyltransferase dimerisation" evidence="6">
    <location>
        <begin position="21"/>
        <end position="115"/>
    </location>
</feature>
<dbReference type="EMBL" id="KJ728785">
    <property type="protein sequence ID" value="AJP60198.1"/>
    <property type="molecule type" value="mRNA"/>
</dbReference>
<dbReference type="FunFam" id="1.10.10.10:FF:000357">
    <property type="entry name" value="Caffeic acid 3-O-methyltransferase"/>
    <property type="match status" value="1"/>
</dbReference>
<dbReference type="PROSITE" id="PS51683">
    <property type="entry name" value="SAM_OMT_II"/>
    <property type="match status" value="1"/>
</dbReference>
<evidence type="ECO:0000256" key="4">
    <source>
        <dbReference type="PIRSR" id="PIRSR005739-1"/>
    </source>
</evidence>
<name>A0A0E3JBM3_9MAGN</name>
<evidence type="ECO:0000256" key="3">
    <source>
        <dbReference type="ARBA" id="ARBA00022691"/>
    </source>
</evidence>
<dbReference type="CDD" id="cd02440">
    <property type="entry name" value="AdoMet_MTases"/>
    <property type="match status" value="1"/>
</dbReference>
<evidence type="ECO:0000259" key="5">
    <source>
        <dbReference type="Pfam" id="PF00891"/>
    </source>
</evidence>
<evidence type="ECO:0000259" key="6">
    <source>
        <dbReference type="Pfam" id="PF08100"/>
    </source>
</evidence>
<dbReference type="InterPro" id="IPR012967">
    <property type="entry name" value="COMT_dimerisation"/>
</dbReference>